<protein>
    <recommendedName>
        <fullName evidence="1">DUF7711 domain-containing protein</fullName>
    </recommendedName>
</protein>
<feature type="domain" description="DUF7711" evidence="1">
    <location>
        <begin position="2"/>
        <end position="187"/>
    </location>
</feature>
<organism evidence="2 3">
    <name type="scientific">Lentzea fradiae</name>
    <dbReference type="NCBI Taxonomy" id="200378"/>
    <lineage>
        <taxon>Bacteria</taxon>
        <taxon>Bacillati</taxon>
        <taxon>Actinomycetota</taxon>
        <taxon>Actinomycetes</taxon>
        <taxon>Pseudonocardiales</taxon>
        <taxon>Pseudonocardiaceae</taxon>
        <taxon>Lentzea</taxon>
    </lineage>
</organism>
<evidence type="ECO:0000259" key="1">
    <source>
        <dbReference type="Pfam" id="PF24821"/>
    </source>
</evidence>
<dbReference type="EMBL" id="FNCC01000013">
    <property type="protein sequence ID" value="SDG90799.1"/>
    <property type="molecule type" value="Genomic_DNA"/>
</dbReference>
<evidence type="ECO:0000313" key="2">
    <source>
        <dbReference type="EMBL" id="SDG90799.1"/>
    </source>
</evidence>
<proteinExistence type="predicted"/>
<reference evidence="3" key="1">
    <citation type="submission" date="2016-10" db="EMBL/GenBank/DDBJ databases">
        <authorList>
            <person name="Varghese N."/>
            <person name="Submissions S."/>
        </authorList>
    </citation>
    <scope>NUCLEOTIDE SEQUENCE [LARGE SCALE GENOMIC DNA]</scope>
    <source>
        <strain evidence="3">CGMCC 4.3506</strain>
    </source>
</reference>
<name>A0A1G7Y323_9PSEU</name>
<dbReference type="AlphaFoldDB" id="A0A1G7Y323"/>
<gene>
    <name evidence="2" type="ORF">SAMN05216553_11356</name>
</gene>
<sequence length="188" mass="21063">MHHLTELVEKCAEPPSPVFRFDVVELWAFGDLLGVPRDLDAIEVAVVADVPVDEVPWRTEPVGAEHWANSTRMSRNPIIARWRSAHAPVWNHEITRPALVWSRAGGVSEEALVAISDGTAELVRLPEPSPEELRARLEDELAVSLAALRRVNQVYTDKRWSPGKLTPHADALWRTTTGYLDLLDALDR</sequence>
<dbReference type="STRING" id="200378.SAMN05216553_11356"/>
<evidence type="ECO:0000313" key="3">
    <source>
        <dbReference type="Proteomes" id="UP000199623"/>
    </source>
</evidence>
<dbReference type="Proteomes" id="UP000199623">
    <property type="component" value="Unassembled WGS sequence"/>
</dbReference>
<dbReference type="Pfam" id="PF24821">
    <property type="entry name" value="DUF7711"/>
    <property type="match status" value="1"/>
</dbReference>
<dbReference type="InterPro" id="IPR056128">
    <property type="entry name" value="DUF7711"/>
</dbReference>
<keyword evidence="3" id="KW-1185">Reference proteome</keyword>
<accession>A0A1G7Y323</accession>